<dbReference type="SMART" id="SM00119">
    <property type="entry name" value="HECTc"/>
    <property type="match status" value="1"/>
</dbReference>
<dbReference type="GO" id="GO:0005737">
    <property type="term" value="C:cytoplasm"/>
    <property type="evidence" value="ECO:0007669"/>
    <property type="project" value="TreeGrafter"/>
</dbReference>
<sequence length="3031" mass="332949">MLGHLLLENHRQGLEQIQGLSAVVDVETLSSEAVARTLDDVAILKFVEKVDGSKESIPLLPSTEQPSNERLASVTTAVLSKCFVNQTGWFSVEEIQAQPLELDLQCVDVDAIIACGLRSIVDFVPSVMESVKLDRCSTKSACEVLSRCVAESREGEGSNDFASACSENEQESTIALWKIFRSLAHGGSHSAMSLLDLAKHLLRRHQSDEQSVDRPNRTIEVRRETVLRVKFPSDEENRSALWRIVLATPQCVKCTTLLTLETLEGDVAVVDTTEGQPLANILNVANPTCTFRGEAVISGVGCHSLKLNTVTTLEGDSLSWLDHQREAAKICMRQIAAQLIRSAYGQPMTSLCPFFEGCSAPSTLEVELPSWLQLRSDDWQRRIFPAVHSALRTCASEESVASYLKRRWRLDWVSMFQGDGNEQLRVELFALCEEVRKRCGSSVGSSDPAVASKTLQRWVRDRVTPSQLGDAIAQSEENFTVMDTVLSICETDMETSEIVLKCWTNAVSLSEMWSIVEGNSKLKTTHLRERFFSLFTQCSCELRQEILGQHTIDPSFLEAILRQGPVSIASGFEKAFNTFFTTVAGVRIIQASAGISEIERTSGTVCLKAIHSIPVDEPTTSYFEMTLGARNIKRSLIGFCCPQDSIEAGGIVRAEVLKRSWFLDSSAKAPHFIAFGSGDIVGVGVKFERSPQGMARFIWATLNGTIVFSSPLELPQLRDGSSSVTSIVPFVSWDATDRSNVSVNFGDPAFSKSSRNTSRNLLALAAQDPRLHAAVLDAMDKDNLCAKSVTELARSKELTGANASRLFQMIVEAPRNSATLVHAAATLLERGCAMENASVVNSVLSARNEPLIESVTFCPHWVNSSEESSQIIGPTVTVNEQQFLAHAVGTAIPSRGKCTFSVFIGYQGTEQKQVQNFGQFYLGVTALSAVQLSTSSWSESAIPSVWGVHSIASAQLRHCNDSAFAGDNYTFSANSVVTIEVDREGGTMSLRRSGKLFSHVFVGIPQDVELFPFVQLVDEKTSATLLPGVCSATISAEDALESAQVRIYRALLCSNETEKIVAKFLEECFLGRRPLSTALRIIGAEPWEVNVSAVEMPHCTKQTGVLIDVDPLTKQACLSINGVEKWFPLQHVNKVFVGEAAREPPHPLQDDEGDDAVMRVSTQNFNSSALSFVAKSALAGIEKWNFQHLRLSQLIGEEMRCRQLIEVEASNASSTMESVTSISSFKSLLATNRGLMSAVLQNAGIPSTHTFNPTMMSPQLRLPKHYRGKLVISPAAASKDSASCFTAIANEAINANGISNVRVRVEFDWMGLLALGTYPMSDGLYVGLCSEQFSHGYPVDFARLSPAQAWAVTSFDSKEWHLPNSCRLPTSANQIFSGDVLRLQVNREKGTLEVFRTPKGKSEASLGILFRDLPKGENLFPFVRISSARTAVLFLPEAAVLPRPIASQSRFAVSLKSKTHSCDGCLNQLVHSSIEAPNWYRCNECLDFDLCTACFQGHFHCGHTFTHMRLSSFIPSALLDARHLTSGAEVEICAAPLFPIRVENATFDNRSVRVTVNPDRSAFKTSGGVWGVIRKATSPVEIAAVFTSSTGSRDHRVIAGLAPLSLVENITLDELVALVTSPQRPRNIALFSSDSVWVEHTGSLIEVLVRGQCSTWQVGDLVAFQVAKDLTSIEVVKNGIACRKFSESKLWKQDDALAFFMITDGSSKVDLEVTTQQTPIMTGKIGELDSTRNTFRITNGVANRWCHRSQLTLPLEPIKQHSLLRDGLQVYLPQKSSNQFLPCVVVSSGDVDDPIRVHNGSEAFVTSLDSIFVPKFVNLARDPDDEHMYPDAKRRLRRYYAQYAPSKSEDDMDKAIELYTKRSSLKKMWEDLEKKYGPEPPLQIVLPPAQLVSECGIAVKDVLPLIHLLHLLLRFSESEVLRAALDSQDIVPLAPLLDFLSSQQLPAGDDNVAKWLHHIRVREGDTSRVTFDDIAPGDDSHELASVAVPPPLSAVNAGVALEGVYSGNWESQSLGLSFGVVVDNNRATIEFKRAGQVRAGAYRVEFPISSSAWNQSSQQLRLGLGAPDDTDAYAIFTLMCGDRFSKKCTVPLVLQQEEHAMFEGTWNPRRQLFEGEWRLTSGHRGHGELSPQTSSVKSAWNLPAPITVRDLTASPLVAATKSSDVSAIFGKTVAFLAMRLRLEWVEACLSNQSPSRLLRELAHSLPSAGIKKIIHTVTQLPQPAQLALFHRALWLSAQAGVDFHERVTAARIVTHLAPSYPDHYWSAVHALVSSVLLQWNSLDLLDTLGQLTKLVPTDQRQNLATAVAPLYHHLASVIAGPFADATYLSLAMEIFRPVVDSMNLDAFPVKGLELLADVAESMQQGRPLPLCLETWTESSELPLKWSPCGESSVLRGQLLVVGTVWSPLPPTTSEATYFEATCSENHVSIGCCSASDIASAATDDKNKKYGPQLGFAATSISFDGTCVYVNSKATRCGYAMIHGNETLGALVHVAEGWIQFSVNGEVAGRFPLPCNADHRAVVRCTTTPNEGCSLRSTPERLLSLPTGAKPLHGRLEDCSNAYSAASRSTITDHASLQQWADLVNDPQQRALSECFQRTLPFVDLSISAERGGLMQHFSTLKRMILPSLRKELAFIPPLETVERRSLPQVAVKWFELFSHHDRETEEALSRTVLSQLLRQLGNSAAAMQKDPMFVTALMMSESKHTPIDAGGPYSQVWSLVAEELMTDGSDATTTTATKDDGLSENSTTTDDVGAPAAGPKQKFHRNPLFTFGASAKGKVLVPERRCSSPQHLQLFTFFGAIMGYLLRSKRCLAVELSPIVWKHLTEEPLTATDFIDGVDASLQTSLQDDDFLESSDAEVVFPGLDARYHEMVSLNPTTTRRAAAEWALSHSLDKQLHAIREGFWSTLPRSTSRLLLPSELALKVCGEPFPSWEQLQLSITLTMPEAHQDMFWAAMKQLSPAEWSGFFYFASAQRRFPLSRKISVTPTQQSEKHIPQASTCFNHVSTPLYSTVEIWVTKLRQAISCQDMELA</sequence>
<evidence type="ECO:0000256" key="5">
    <source>
        <dbReference type="PROSITE-ProRule" id="PRU00104"/>
    </source>
</evidence>
<evidence type="ECO:0008006" key="11">
    <source>
        <dbReference type="Google" id="ProtNLM"/>
    </source>
</evidence>
<dbReference type="Gene3D" id="3.30.60.90">
    <property type="match status" value="1"/>
</dbReference>
<dbReference type="InterPro" id="IPR001870">
    <property type="entry name" value="B30.2/SPRY"/>
</dbReference>
<evidence type="ECO:0000256" key="1">
    <source>
        <dbReference type="ARBA" id="ARBA00022723"/>
    </source>
</evidence>
<dbReference type="Gene3D" id="3.90.1750.10">
    <property type="entry name" value="Hect, E3 ligase catalytic domains"/>
    <property type="match status" value="1"/>
</dbReference>
<dbReference type="SUPFAM" id="SSF49899">
    <property type="entry name" value="Concanavalin A-like lectins/glucanases"/>
    <property type="match status" value="1"/>
</dbReference>
<evidence type="ECO:0000256" key="4">
    <source>
        <dbReference type="ARBA" id="ARBA00022833"/>
    </source>
</evidence>
<dbReference type="Proteomes" id="UP000051952">
    <property type="component" value="Unassembled WGS sequence"/>
</dbReference>
<dbReference type="SUPFAM" id="SSF57850">
    <property type="entry name" value="RING/U-box"/>
    <property type="match status" value="1"/>
</dbReference>
<organism evidence="9 10">
    <name type="scientific">Bodo saltans</name>
    <name type="common">Flagellated protozoan</name>
    <dbReference type="NCBI Taxonomy" id="75058"/>
    <lineage>
        <taxon>Eukaryota</taxon>
        <taxon>Discoba</taxon>
        <taxon>Euglenozoa</taxon>
        <taxon>Kinetoplastea</taxon>
        <taxon>Metakinetoplastina</taxon>
        <taxon>Eubodonida</taxon>
        <taxon>Bodonidae</taxon>
        <taxon>Bodo</taxon>
    </lineage>
</organism>
<evidence type="ECO:0000259" key="7">
    <source>
        <dbReference type="PROSITE" id="PS50188"/>
    </source>
</evidence>
<dbReference type="InterPro" id="IPR013320">
    <property type="entry name" value="ConA-like_dom_sf"/>
</dbReference>
<dbReference type="EMBL" id="CYKH01000047">
    <property type="protein sequence ID" value="CUE65115.1"/>
    <property type="molecule type" value="Genomic_DNA"/>
</dbReference>
<feature type="active site" description="Glycyl thioester intermediate" evidence="5">
    <location>
        <position position="3000"/>
    </location>
</feature>
<evidence type="ECO:0000256" key="2">
    <source>
        <dbReference type="ARBA" id="ARBA00022771"/>
    </source>
</evidence>
<feature type="domain" description="B30.2/SPRY" evidence="7">
    <location>
        <begin position="1227"/>
        <end position="1441"/>
    </location>
</feature>
<evidence type="ECO:0000313" key="10">
    <source>
        <dbReference type="Proteomes" id="UP000051952"/>
    </source>
</evidence>
<evidence type="ECO:0000256" key="3">
    <source>
        <dbReference type="ARBA" id="ARBA00022786"/>
    </source>
</evidence>
<dbReference type="PROSITE" id="PS50237">
    <property type="entry name" value="HECT"/>
    <property type="match status" value="1"/>
</dbReference>
<dbReference type="GO" id="GO:0004842">
    <property type="term" value="F:ubiquitin-protein transferase activity"/>
    <property type="evidence" value="ECO:0007669"/>
    <property type="project" value="InterPro"/>
</dbReference>
<dbReference type="Gene3D" id="2.60.120.920">
    <property type="match status" value="2"/>
</dbReference>
<keyword evidence="2" id="KW-0863">Zinc-finger</keyword>
<dbReference type="CDD" id="cd02249">
    <property type="entry name" value="ZZ"/>
    <property type="match status" value="1"/>
</dbReference>
<feature type="region of interest" description="Disordered" evidence="6">
    <location>
        <begin position="2728"/>
        <end position="2759"/>
    </location>
</feature>
<dbReference type="Pfam" id="PF00632">
    <property type="entry name" value="HECT"/>
    <property type="match status" value="1"/>
</dbReference>
<proteinExistence type="predicted"/>
<gene>
    <name evidence="9" type="ORF">BSAL_50735</name>
</gene>
<dbReference type="OrthoDB" id="10257972at2759"/>
<dbReference type="InterPro" id="IPR035983">
    <property type="entry name" value="Hect_E3_ubiquitin_ligase"/>
</dbReference>
<dbReference type="VEuPathDB" id="TriTrypDB:BSAL_50735"/>
<dbReference type="InterPro" id="IPR000569">
    <property type="entry name" value="HECT_dom"/>
</dbReference>
<dbReference type="PROSITE" id="PS50188">
    <property type="entry name" value="B302_SPRY"/>
    <property type="match status" value="1"/>
</dbReference>
<dbReference type="InterPro" id="IPR042469">
    <property type="entry name" value="HECTD3"/>
</dbReference>
<protein>
    <recommendedName>
        <fullName evidence="11">B30.2/SPRY domain-containing protein</fullName>
    </recommendedName>
</protein>
<keyword evidence="3 5" id="KW-0833">Ubl conjugation pathway</keyword>
<evidence type="ECO:0000313" key="9">
    <source>
        <dbReference type="EMBL" id="CUE65115.1"/>
    </source>
</evidence>
<dbReference type="InterPro" id="IPR043136">
    <property type="entry name" value="B30.2/SPRY_sf"/>
</dbReference>
<dbReference type="Gene3D" id="3.30.2410.10">
    <property type="entry name" value="Hect, E3 ligase catalytic domain"/>
    <property type="match status" value="1"/>
</dbReference>
<keyword evidence="10" id="KW-1185">Reference proteome</keyword>
<dbReference type="PANTHER" id="PTHR46654:SF1">
    <property type="entry name" value="E3 UBIQUITIN-PROTEIN LIGASE HECTD3"/>
    <property type="match status" value="1"/>
</dbReference>
<dbReference type="InterPro" id="IPR043145">
    <property type="entry name" value="Znf_ZZ_sf"/>
</dbReference>
<accession>A0A0S4IHG8</accession>
<dbReference type="GO" id="GO:0008270">
    <property type="term" value="F:zinc ion binding"/>
    <property type="evidence" value="ECO:0007669"/>
    <property type="project" value="UniProtKB-KW"/>
</dbReference>
<keyword evidence="4" id="KW-0862">Zinc</keyword>
<evidence type="ECO:0000256" key="6">
    <source>
        <dbReference type="SAM" id="MobiDB-lite"/>
    </source>
</evidence>
<name>A0A0S4IHG8_BODSA</name>
<dbReference type="SUPFAM" id="SSF56204">
    <property type="entry name" value="Hect, E3 ligase catalytic domain"/>
    <property type="match status" value="1"/>
</dbReference>
<feature type="domain" description="HECT" evidence="8">
    <location>
        <begin position="2683"/>
        <end position="3031"/>
    </location>
</feature>
<evidence type="ECO:0000259" key="8">
    <source>
        <dbReference type="PROSITE" id="PS50237"/>
    </source>
</evidence>
<dbReference type="PANTHER" id="PTHR46654">
    <property type="entry name" value="E3 UBIQUITIN-PROTEIN LIGASE HECTD3"/>
    <property type="match status" value="1"/>
</dbReference>
<reference evidence="10" key="1">
    <citation type="submission" date="2015-09" db="EMBL/GenBank/DDBJ databases">
        <authorList>
            <consortium name="Pathogen Informatics"/>
        </authorList>
    </citation>
    <scope>NUCLEOTIDE SEQUENCE [LARGE SCALE GENOMIC DNA]</scope>
    <source>
        <strain evidence="10">Lake Konstanz</strain>
    </source>
</reference>
<keyword evidence="1" id="KW-0479">Metal-binding</keyword>